<dbReference type="SUPFAM" id="SSF56601">
    <property type="entry name" value="beta-lactamase/transpeptidase-like"/>
    <property type="match status" value="1"/>
</dbReference>
<sequence length="554" mass="59227">MLFLPLATSLFCFAVSALADNSTILSSEIDVFVNDLLAEWNSPGGVAVAVVRMDGQGGWLVETKGYGIATANGSKVTPDTMFSVGSNSKLFDVLATGLLISNESLSPQISWDTKLASLIPNWKLVDPVATSESTITDLMSHRTGLPSHDFGYFRYNDSVPALVERMQYLKPSAPFRWAFQYTNMIKTVVRRMANGFAREATTANPLDAGIPHALPWFFSNTGEPEVGDTFSGPGGVLTTAVDAARWLQMLLSNGLHPDTNATVVPASVIETVGTGVSVTLGNPQWPELSPAVYGGGLIQWSYRGHDMVEHNGAVPGFFAQITRLPEDVAGVAVFTNEDLGEFTSYIIKYRIIDAILGMDPVDWDSRYKAEVQQAASALGGLVPGPPNASLPFELSAAQGNYRNLGYGPDITLCAPSAGSPNCTALLATLNNTFPEALAQADLVWAWDTLIATYVLLKHFDGALFNVTAFVPEPTGNASRGGIWGAGDTIGEPQGPTVEDRSESVNSSNNTFVTRIGGALAVAPYGSSFLANPPLLDPLKFFEFNGFYKSVIQEC</sequence>
<reference evidence="4" key="1">
    <citation type="submission" date="2020-05" db="EMBL/GenBank/DDBJ databases">
        <title>Mycena genomes resolve the evolution of fungal bioluminescence.</title>
        <authorList>
            <person name="Tsai I.J."/>
        </authorList>
    </citation>
    <scope>NUCLEOTIDE SEQUENCE</scope>
    <source>
        <strain evidence="4">160909Yilan</strain>
    </source>
</reference>
<name>A0A8H7CKI4_9AGAR</name>
<dbReference type="InterPro" id="IPR050491">
    <property type="entry name" value="AmpC-like"/>
</dbReference>
<organism evidence="4 5">
    <name type="scientific">Mycena sanguinolenta</name>
    <dbReference type="NCBI Taxonomy" id="230812"/>
    <lineage>
        <taxon>Eukaryota</taxon>
        <taxon>Fungi</taxon>
        <taxon>Dikarya</taxon>
        <taxon>Basidiomycota</taxon>
        <taxon>Agaricomycotina</taxon>
        <taxon>Agaricomycetes</taxon>
        <taxon>Agaricomycetidae</taxon>
        <taxon>Agaricales</taxon>
        <taxon>Marasmiineae</taxon>
        <taxon>Mycenaceae</taxon>
        <taxon>Mycena</taxon>
    </lineage>
</organism>
<dbReference type="OrthoDB" id="5946976at2759"/>
<keyword evidence="2" id="KW-0732">Signal</keyword>
<dbReference type="AlphaFoldDB" id="A0A8H7CKI4"/>
<evidence type="ECO:0000313" key="5">
    <source>
        <dbReference type="Proteomes" id="UP000623467"/>
    </source>
</evidence>
<feature type="domain" description="Beta-lactamase-related" evidence="3">
    <location>
        <begin position="50"/>
        <end position="340"/>
    </location>
</feature>
<evidence type="ECO:0000256" key="2">
    <source>
        <dbReference type="SAM" id="SignalP"/>
    </source>
</evidence>
<gene>
    <name evidence="4" type="ORF">MSAN_02193500</name>
</gene>
<proteinExistence type="inferred from homology"/>
<dbReference type="Proteomes" id="UP000623467">
    <property type="component" value="Unassembled WGS sequence"/>
</dbReference>
<dbReference type="InterPro" id="IPR012338">
    <property type="entry name" value="Beta-lactam/transpept-like"/>
</dbReference>
<evidence type="ECO:0000259" key="3">
    <source>
        <dbReference type="Pfam" id="PF00144"/>
    </source>
</evidence>
<evidence type="ECO:0000256" key="1">
    <source>
        <dbReference type="ARBA" id="ARBA00038215"/>
    </source>
</evidence>
<dbReference type="Pfam" id="PF00144">
    <property type="entry name" value="Beta-lactamase"/>
    <property type="match status" value="1"/>
</dbReference>
<evidence type="ECO:0000313" key="4">
    <source>
        <dbReference type="EMBL" id="KAF7338713.1"/>
    </source>
</evidence>
<protein>
    <submittedName>
        <fullName evidence="4">Beta-lactamase class penicillin binding protein</fullName>
    </submittedName>
</protein>
<keyword evidence="5" id="KW-1185">Reference proteome</keyword>
<dbReference type="InterPro" id="IPR001466">
    <property type="entry name" value="Beta-lactam-related"/>
</dbReference>
<accession>A0A8H7CKI4</accession>
<dbReference type="Gene3D" id="3.40.710.10">
    <property type="entry name" value="DD-peptidase/beta-lactamase superfamily"/>
    <property type="match status" value="2"/>
</dbReference>
<comment type="similarity">
    <text evidence="1">Belongs to the peptidase S12 family.</text>
</comment>
<comment type="caution">
    <text evidence="4">The sequence shown here is derived from an EMBL/GenBank/DDBJ whole genome shotgun (WGS) entry which is preliminary data.</text>
</comment>
<dbReference type="EMBL" id="JACAZH010000032">
    <property type="protein sequence ID" value="KAF7338713.1"/>
    <property type="molecule type" value="Genomic_DNA"/>
</dbReference>
<dbReference type="PANTHER" id="PTHR46825">
    <property type="entry name" value="D-ALANYL-D-ALANINE-CARBOXYPEPTIDASE/ENDOPEPTIDASE AMPH"/>
    <property type="match status" value="1"/>
</dbReference>
<feature type="chain" id="PRO_5034921715" evidence="2">
    <location>
        <begin position="20"/>
        <end position="554"/>
    </location>
</feature>
<dbReference type="PANTHER" id="PTHR46825:SF15">
    <property type="entry name" value="BETA-LACTAMASE-RELATED DOMAIN-CONTAINING PROTEIN"/>
    <property type="match status" value="1"/>
</dbReference>
<feature type="signal peptide" evidence="2">
    <location>
        <begin position="1"/>
        <end position="19"/>
    </location>
</feature>